<dbReference type="Proteomes" id="UP000004995">
    <property type="component" value="Unassembled WGS sequence"/>
</dbReference>
<dbReference type="EMBL" id="AGNK02004976">
    <property type="status" value="NOT_ANNOTATED_CDS"/>
    <property type="molecule type" value="Genomic_DNA"/>
</dbReference>
<evidence type="ECO:0000313" key="1">
    <source>
        <dbReference type="EnsemblPlants" id="KQK94740"/>
    </source>
</evidence>
<sequence length="120" mass="13327">MHRGRCLPVAAVASVCKNTEFPDLCRGSLQKHAGKYDTVDSLTVLEMQVDAFKKQVRAHAISFRDGITIYAAMTMAAQDMQNCDEEFRKAAAKSPVCDLNRSLIEMSENCRAVSNMIPTR</sequence>
<reference evidence="2" key="1">
    <citation type="journal article" date="2012" name="Nat. Biotechnol.">
        <title>Reference genome sequence of the model plant Setaria.</title>
        <authorList>
            <person name="Bennetzen J.L."/>
            <person name="Schmutz J."/>
            <person name="Wang H."/>
            <person name="Percifield R."/>
            <person name="Hawkins J."/>
            <person name="Pontaroli A.C."/>
            <person name="Estep M."/>
            <person name="Feng L."/>
            <person name="Vaughn J.N."/>
            <person name="Grimwood J."/>
            <person name="Jenkins J."/>
            <person name="Barry K."/>
            <person name="Lindquist E."/>
            <person name="Hellsten U."/>
            <person name="Deshpande S."/>
            <person name="Wang X."/>
            <person name="Wu X."/>
            <person name="Mitros T."/>
            <person name="Triplett J."/>
            <person name="Yang X."/>
            <person name="Ye C.Y."/>
            <person name="Mauro-Herrera M."/>
            <person name="Wang L."/>
            <person name="Li P."/>
            <person name="Sharma M."/>
            <person name="Sharma R."/>
            <person name="Ronald P.C."/>
            <person name="Panaud O."/>
            <person name="Kellogg E.A."/>
            <person name="Brutnell T.P."/>
            <person name="Doust A.N."/>
            <person name="Tuskan G.A."/>
            <person name="Rokhsar D."/>
            <person name="Devos K.M."/>
        </authorList>
    </citation>
    <scope>NUCLEOTIDE SEQUENCE [LARGE SCALE GENOMIC DNA]</scope>
    <source>
        <strain evidence="2">cv. Yugu1</strain>
    </source>
</reference>
<dbReference type="InterPro" id="IPR035513">
    <property type="entry name" value="Invertase/methylesterase_inhib"/>
</dbReference>
<name>K3ZMS2_SETIT</name>
<accession>K3ZMS2</accession>
<evidence type="ECO:0000313" key="2">
    <source>
        <dbReference type="Proteomes" id="UP000004995"/>
    </source>
</evidence>
<proteinExistence type="predicted"/>
<dbReference type="eggNOG" id="ENOG502S99C">
    <property type="taxonomic scope" value="Eukaryota"/>
</dbReference>
<reference evidence="1" key="2">
    <citation type="submission" date="2018-08" db="UniProtKB">
        <authorList>
            <consortium name="EnsemblPlants"/>
        </authorList>
    </citation>
    <scope>IDENTIFICATION</scope>
    <source>
        <strain evidence="1">Yugu1</strain>
    </source>
</reference>
<dbReference type="AlphaFoldDB" id="K3ZMS2"/>
<dbReference type="Gramene" id="KQK94740">
    <property type="protein sequence ID" value="KQK94740"/>
    <property type="gene ID" value="SETIT_027892mg"/>
</dbReference>
<dbReference type="SUPFAM" id="SSF101148">
    <property type="entry name" value="Plant invertase/pectin methylesterase inhibitor"/>
    <property type="match status" value="1"/>
</dbReference>
<protein>
    <recommendedName>
        <fullName evidence="3">Pectinesterase inhibitor domain-containing protein</fullName>
    </recommendedName>
</protein>
<organism evidence="1 2">
    <name type="scientific">Setaria italica</name>
    <name type="common">Foxtail millet</name>
    <name type="synonym">Panicum italicum</name>
    <dbReference type="NCBI Taxonomy" id="4555"/>
    <lineage>
        <taxon>Eukaryota</taxon>
        <taxon>Viridiplantae</taxon>
        <taxon>Streptophyta</taxon>
        <taxon>Embryophyta</taxon>
        <taxon>Tracheophyta</taxon>
        <taxon>Spermatophyta</taxon>
        <taxon>Magnoliopsida</taxon>
        <taxon>Liliopsida</taxon>
        <taxon>Poales</taxon>
        <taxon>Poaceae</taxon>
        <taxon>PACMAD clade</taxon>
        <taxon>Panicoideae</taxon>
        <taxon>Panicodae</taxon>
        <taxon>Paniceae</taxon>
        <taxon>Cenchrinae</taxon>
        <taxon>Setaria</taxon>
    </lineage>
</organism>
<dbReference type="EnsemblPlants" id="KQK94740">
    <property type="protein sequence ID" value="KQK94740"/>
    <property type="gene ID" value="SETIT_027892mg"/>
</dbReference>
<evidence type="ECO:0008006" key="3">
    <source>
        <dbReference type="Google" id="ProtNLM"/>
    </source>
</evidence>
<keyword evidence="2" id="KW-1185">Reference proteome</keyword>
<dbReference type="HOGENOM" id="CLU_2053758_0_0_1"/>
<dbReference type="InParanoid" id="K3ZMS2"/>